<dbReference type="AlphaFoldDB" id="A0A8A4KF76"/>
<dbReference type="RefSeq" id="WP_207806738.1">
    <property type="nucleotide sequence ID" value="NZ_CP059085.1"/>
</dbReference>
<dbReference type="EMBL" id="CP059085">
    <property type="protein sequence ID" value="QTC48410.1"/>
    <property type="molecule type" value="Genomic_DNA"/>
</dbReference>
<gene>
    <name evidence="2" type="ORF">H0Z12_22740</name>
</gene>
<evidence type="ECO:0000313" key="3">
    <source>
        <dbReference type="Proteomes" id="UP000663901"/>
    </source>
</evidence>
<feature type="transmembrane region" description="Helical" evidence="1">
    <location>
        <begin position="20"/>
        <end position="42"/>
    </location>
</feature>
<keyword evidence="1" id="KW-1133">Transmembrane helix</keyword>
<reference evidence="2" key="1">
    <citation type="submission" date="2020-07" db="EMBL/GenBank/DDBJ databases">
        <title>Genome Sequences for Panteoa spp. that cause Center Rot in Onions.</title>
        <authorList>
            <person name="Asselin J.A."/>
            <person name="Helmann T."/>
            <person name="Beer S."/>
            <person name="Stodghill P."/>
        </authorList>
    </citation>
    <scope>NUCLEOTIDE SEQUENCE</scope>
    <source>
        <strain evidence="2">OC5a</strain>
        <plasmid evidence="2">pOC5aB</plasmid>
    </source>
</reference>
<dbReference type="Proteomes" id="UP000663901">
    <property type="component" value="Plasmid pOC5aB"/>
</dbReference>
<accession>A0A8A4KF76</accession>
<geneLocation type="plasmid" evidence="2 3">
    <name>pOC5aB</name>
</geneLocation>
<keyword evidence="1" id="KW-0812">Transmembrane</keyword>
<feature type="transmembrane region" description="Helical" evidence="1">
    <location>
        <begin position="142"/>
        <end position="162"/>
    </location>
</feature>
<feature type="transmembrane region" description="Helical" evidence="1">
    <location>
        <begin position="48"/>
        <end position="68"/>
    </location>
</feature>
<keyword evidence="2" id="KW-0614">Plasmid</keyword>
<evidence type="ECO:0000256" key="1">
    <source>
        <dbReference type="SAM" id="Phobius"/>
    </source>
</evidence>
<feature type="transmembrane region" description="Helical" evidence="1">
    <location>
        <begin position="113"/>
        <end position="130"/>
    </location>
</feature>
<name>A0A8A4KF76_PANAN</name>
<feature type="transmembrane region" description="Helical" evidence="1">
    <location>
        <begin position="182"/>
        <end position="204"/>
    </location>
</feature>
<protein>
    <submittedName>
        <fullName evidence="2">Uncharacterized protein</fullName>
    </submittedName>
</protein>
<evidence type="ECO:0000313" key="2">
    <source>
        <dbReference type="EMBL" id="QTC48410.1"/>
    </source>
</evidence>
<organism evidence="2 3">
    <name type="scientific">Pantoea ananas</name>
    <name type="common">Erwinia uredovora</name>
    <dbReference type="NCBI Taxonomy" id="553"/>
    <lineage>
        <taxon>Bacteria</taxon>
        <taxon>Pseudomonadati</taxon>
        <taxon>Pseudomonadota</taxon>
        <taxon>Gammaproteobacteria</taxon>
        <taxon>Enterobacterales</taxon>
        <taxon>Erwiniaceae</taxon>
        <taxon>Pantoea</taxon>
    </lineage>
</organism>
<proteinExistence type="predicted"/>
<sequence>MLKSFTKEQAEKTNEILKILFKISLMIGVLAMISYCYLIGFFPYDLSIGDGLLFIGVALSFGFVYIFLISLFSCVGFKLRGVLLILAESLVRIRGDKKQNKDFIYLVPKKTDMILWVPAILGWLIIIKILSGETILEKITSLFLLIFSSWLSAHCISSYWELKKEEVLNIEVPIKKSIRLKVGYLIVFLTFPLLTEEVMSTMSMGTMRLMKIRQDHVTVHVSNPYAQFAIEAGSNAEVSAMGKEYLKFKDVDVLFTGPGKNSVLKFNNKSTITIIIPTEKLFIQN</sequence>
<keyword evidence="1" id="KW-0472">Membrane</keyword>